<sequence length="396" mass="45333">MGSAGAFDNSPLHLIVEKLNDSTTTSDQCSSIPEMAIRKLLHHLMLDQLHEASHRQNIHVPSDGKRCVGCDTGNIVRCRECFPNLLTQDTALADEARRLGSSRLQALVTHGPHVGSGPRPSERTYYEHWKILGSAKEREGLYYFDEANGEFVSEARPPLTLDYLNVVVFESTSRSKSKSNEALTSQESGSNPDQCRAFTTNIDRIQIPKNIQETLEIPEWRETVMEEIRALEKNGTWEVMTLLRGKKLMGCKWVFTMKYKADDTIERYKARLVAKSELEEEVFMTLPPGFCKEEEETNVCKLKKSLYGLKQSPRAWFDIFAKRLKKVLTIEFKVKDLGQMRYFLGMEVARSRKGIIISQRKYVLDLLTETDMFGCKPSDIPIKAKKKDKKRWKTRG</sequence>
<dbReference type="EMBL" id="QGNW01000016">
    <property type="protein sequence ID" value="RVX16239.1"/>
    <property type="molecule type" value="Genomic_DNA"/>
</dbReference>
<feature type="domain" description="Reverse transcriptase Ty1/copia-type" evidence="1">
    <location>
        <begin position="276"/>
        <end position="326"/>
    </location>
</feature>
<dbReference type="InterPro" id="IPR013103">
    <property type="entry name" value="RVT_2"/>
</dbReference>
<proteinExistence type="predicted"/>
<name>A0A438K4W3_VITVI</name>
<dbReference type="AlphaFoldDB" id="A0A438K4W3"/>
<evidence type="ECO:0000313" key="2">
    <source>
        <dbReference type="EMBL" id="RVX16239.1"/>
    </source>
</evidence>
<organism evidence="2 3">
    <name type="scientific">Vitis vinifera</name>
    <name type="common">Grape</name>
    <dbReference type="NCBI Taxonomy" id="29760"/>
    <lineage>
        <taxon>Eukaryota</taxon>
        <taxon>Viridiplantae</taxon>
        <taxon>Streptophyta</taxon>
        <taxon>Embryophyta</taxon>
        <taxon>Tracheophyta</taxon>
        <taxon>Spermatophyta</taxon>
        <taxon>Magnoliopsida</taxon>
        <taxon>eudicotyledons</taxon>
        <taxon>Gunneridae</taxon>
        <taxon>Pentapetalae</taxon>
        <taxon>rosids</taxon>
        <taxon>Vitales</taxon>
        <taxon>Vitaceae</taxon>
        <taxon>Viteae</taxon>
        <taxon>Vitis</taxon>
    </lineage>
</organism>
<comment type="caution">
    <text evidence="2">The sequence shown here is derived from an EMBL/GenBank/DDBJ whole genome shotgun (WGS) entry which is preliminary data.</text>
</comment>
<dbReference type="Pfam" id="PF07727">
    <property type="entry name" value="RVT_2"/>
    <property type="match status" value="1"/>
</dbReference>
<accession>A0A438K4W3</accession>
<evidence type="ECO:0000259" key="1">
    <source>
        <dbReference type="Pfam" id="PF07727"/>
    </source>
</evidence>
<gene>
    <name evidence="2" type="primary">AtMg00820_112</name>
    <name evidence="2" type="ORF">CK203_014508</name>
</gene>
<reference evidence="2 3" key="1">
    <citation type="journal article" date="2018" name="PLoS Genet.">
        <title>Population sequencing reveals clonal diversity and ancestral inbreeding in the grapevine cultivar Chardonnay.</title>
        <authorList>
            <person name="Roach M.J."/>
            <person name="Johnson D.L."/>
            <person name="Bohlmann J."/>
            <person name="van Vuuren H.J."/>
            <person name="Jones S.J."/>
            <person name="Pretorius I.S."/>
            <person name="Schmidt S.A."/>
            <person name="Borneman A.R."/>
        </authorList>
    </citation>
    <scope>NUCLEOTIDE SEQUENCE [LARGE SCALE GENOMIC DNA]</scope>
    <source>
        <strain evidence="3">cv. Chardonnay</strain>
        <tissue evidence="2">Leaf</tissue>
    </source>
</reference>
<dbReference type="Proteomes" id="UP000288805">
    <property type="component" value="Unassembled WGS sequence"/>
</dbReference>
<evidence type="ECO:0000313" key="3">
    <source>
        <dbReference type="Proteomes" id="UP000288805"/>
    </source>
</evidence>
<protein>
    <submittedName>
        <fullName evidence="2">Putative mitochondrial protein</fullName>
    </submittedName>
</protein>